<protein>
    <submittedName>
        <fullName evidence="2">DUF1934 domain-containing protein</fullName>
    </submittedName>
</protein>
<dbReference type="InterPro" id="IPR012674">
    <property type="entry name" value="Calycin"/>
</dbReference>
<dbReference type="Proteomes" id="UP001179858">
    <property type="component" value="Chromosome"/>
</dbReference>
<dbReference type="GeneID" id="57132553"/>
<reference evidence="2" key="2">
    <citation type="submission" date="2023-04" db="EMBL/GenBank/DDBJ databases">
        <title>Novel strain of Lactilactobacillus sakei and use thereof.</title>
        <authorList>
            <person name="Kim S.Y."/>
        </authorList>
    </citation>
    <scope>NUCLEOTIDE SEQUENCE</scope>
    <source>
        <strain evidence="2">HUP1</strain>
    </source>
</reference>
<proteinExistence type="predicted"/>
<dbReference type="Pfam" id="PF09148">
    <property type="entry name" value="DUF1934"/>
    <property type="match status" value="1"/>
</dbReference>
<dbReference type="EMBL" id="CP122959">
    <property type="protein sequence ID" value="WGI18932.1"/>
    <property type="molecule type" value="Genomic_DNA"/>
</dbReference>
<dbReference type="Proteomes" id="UP000239650">
    <property type="component" value="Unassembled WGS sequence"/>
</dbReference>
<dbReference type="Gene3D" id="2.40.128.20">
    <property type="match status" value="1"/>
</dbReference>
<dbReference type="RefSeq" id="WP_035146662.1">
    <property type="nucleotide sequence ID" value="NZ_CP015487.1"/>
</dbReference>
<dbReference type="SUPFAM" id="SSF50814">
    <property type="entry name" value="Lipocalins"/>
    <property type="match status" value="1"/>
</dbReference>
<dbReference type="EMBL" id="OKRC01000004">
    <property type="protein sequence ID" value="SPE20601.1"/>
    <property type="molecule type" value="Genomic_DNA"/>
</dbReference>
<accession>A0A330LEA9</accession>
<dbReference type="InterPro" id="IPR015231">
    <property type="entry name" value="DUF1934"/>
</dbReference>
<evidence type="ECO:0000313" key="1">
    <source>
        <dbReference type="EMBL" id="SPE20601.1"/>
    </source>
</evidence>
<evidence type="ECO:0000313" key="2">
    <source>
        <dbReference type="EMBL" id="WGI18932.1"/>
    </source>
</evidence>
<reference evidence="1 3" key="1">
    <citation type="submission" date="2018-02" db="EMBL/GenBank/DDBJ databases">
        <authorList>
            <person name="Rodrigo-Torres L."/>
            <person name="Arahal R. D."/>
            <person name="Lucena T."/>
        </authorList>
    </citation>
    <scope>NUCLEOTIDE SEQUENCE [LARGE SCALE GENOMIC DNA]</scope>
    <source>
        <strain evidence="1 3">CECT 9267</strain>
    </source>
</reference>
<sequence length="146" mass="16576">MASKKSTPIKIHLETEITQDGQTESHVFDEDGELIQMGTTTYLRYLEHAQGQETAVRFKLAEDGQVQLTRGTEKDATQLRLYFKMHDAQGSLYQTQYGNLPVLTTTNHLLMTLSDEPLSGEVVVHYQLEISQQVVGDYKLRLIFNA</sequence>
<gene>
    <name evidence="1" type="ORF">LAS9267_00961</name>
    <name evidence="2" type="ORF">QBD03_09330</name>
</gene>
<evidence type="ECO:0000313" key="3">
    <source>
        <dbReference type="Proteomes" id="UP000239650"/>
    </source>
</evidence>
<name>A0A330LEA9_LATSK</name>
<dbReference type="AlphaFoldDB" id="A0A330LEA9"/>
<organism evidence="1 3">
    <name type="scientific">Latilactobacillus sakei</name>
    <name type="common">Lactobacillus sakei</name>
    <dbReference type="NCBI Taxonomy" id="1599"/>
    <lineage>
        <taxon>Bacteria</taxon>
        <taxon>Bacillati</taxon>
        <taxon>Bacillota</taxon>
        <taxon>Bacilli</taxon>
        <taxon>Lactobacillales</taxon>
        <taxon>Lactobacillaceae</taxon>
        <taxon>Latilactobacillus</taxon>
    </lineage>
</organism>